<proteinExistence type="predicted"/>
<accession>A0ABY9TIT4</accession>
<dbReference type="EMBL" id="CP134146">
    <property type="protein sequence ID" value="WNC68610.1"/>
    <property type="molecule type" value="Genomic_DNA"/>
</dbReference>
<dbReference type="Proteomes" id="UP001248581">
    <property type="component" value="Chromosome"/>
</dbReference>
<evidence type="ECO:0000313" key="2">
    <source>
        <dbReference type="Proteomes" id="UP001248581"/>
    </source>
</evidence>
<reference evidence="2" key="1">
    <citation type="submission" date="2023-09" db="EMBL/GenBank/DDBJ databases">
        <authorList>
            <person name="Li S."/>
            <person name="Li X."/>
            <person name="Zhang C."/>
            <person name="Zhao Z."/>
        </authorList>
    </citation>
    <scope>NUCLEOTIDE SEQUENCE [LARGE SCALE GENOMIC DNA]</scope>
    <source>
        <strain evidence="2">SQ345</strain>
    </source>
</reference>
<keyword evidence="2" id="KW-1185">Reference proteome</keyword>
<name>A0ABY9TIT4_9GAMM</name>
<protein>
    <recommendedName>
        <fullName evidence="3">Tetratricopeptide repeat protein</fullName>
    </recommendedName>
</protein>
<sequence>MIRPPHYEKIFQLTIDIVNTDDVELGLIAYNKILKICETHEGTLLDHPFQWETLGDFTLEDNLKALSFYFKALKLANNAGLTEYIASINLAIAEQYLELGDFNKSWKFGVAANEAVKSSVDLSLKQEISETLLEISKYT</sequence>
<organism evidence="1 2">
    <name type="scientific">Thalassotalea nanhaiensis</name>
    <dbReference type="NCBI Taxonomy" id="3065648"/>
    <lineage>
        <taxon>Bacteria</taxon>
        <taxon>Pseudomonadati</taxon>
        <taxon>Pseudomonadota</taxon>
        <taxon>Gammaproteobacteria</taxon>
        <taxon>Alteromonadales</taxon>
        <taxon>Colwelliaceae</taxon>
        <taxon>Thalassotalea</taxon>
    </lineage>
</organism>
<evidence type="ECO:0000313" key="1">
    <source>
        <dbReference type="EMBL" id="WNC68610.1"/>
    </source>
</evidence>
<dbReference type="RefSeq" id="WP_348387764.1">
    <property type="nucleotide sequence ID" value="NZ_CP134146.1"/>
</dbReference>
<gene>
    <name evidence="1" type="ORF">RI845_00335</name>
</gene>
<evidence type="ECO:0008006" key="3">
    <source>
        <dbReference type="Google" id="ProtNLM"/>
    </source>
</evidence>